<accession>A0A392VN12</accession>
<dbReference type="InterPro" id="IPR002182">
    <property type="entry name" value="NB-ARC"/>
</dbReference>
<feature type="domain" description="NB-ARC" evidence="1">
    <location>
        <begin position="22"/>
        <end position="53"/>
    </location>
</feature>
<name>A0A392VN12_9FABA</name>
<dbReference type="EMBL" id="LXQA011204233">
    <property type="protein sequence ID" value="MCI88863.1"/>
    <property type="molecule type" value="Genomic_DNA"/>
</dbReference>
<protein>
    <submittedName>
        <fullName evidence="2">Disease resistance protein</fullName>
    </submittedName>
</protein>
<dbReference type="Proteomes" id="UP000265520">
    <property type="component" value="Unassembled WGS sequence"/>
</dbReference>
<dbReference type="AlphaFoldDB" id="A0A392VN12"/>
<feature type="non-terminal residue" evidence="2">
    <location>
        <position position="1"/>
    </location>
</feature>
<dbReference type="SUPFAM" id="SSF52540">
    <property type="entry name" value="P-loop containing nucleoside triphosphate hydrolases"/>
    <property type="match status" value="1"/>
</dbReference>
<dbReference type="InterPro" id="IPR027417">
    <property type="entry name" value="P-loop_NTPase"/>
</dbReference>
<evidence type="ECO:0000313" key="2">
    <source>
        <dbReference type="EMBL" id="MCI88863.1"/>
    </source>
</evidence>
<evidence type="ECO:0000259" key="1">
    <source>
        <dbReference type="Pfam" id="PF00931"/>
    </source>
</evidence>
<evidence type="ECO:0000313" key="3">
    <source>
        <dbReference type="Proteomes" id="UP000265520"/>
    </source>
</evidence>
<proteinExistence type="predicted"/>
<dbReference type="Gene3D" id="3.40.50.300">
    <property type="entry name" value="P-loop containing nucleotide triphosphate hydrolases"/>
    <property type="match status" value="1"/>
</dbReference>
<keyword evidence="3" id="KW-1185">Reference proteome</keyword>
<dbReference type="Pfam" id="PF00931">
    <property type="entry name" value="NB-ARC"/>
    <property type="match status" value="1"/>
</dbReference>
<reference evidence="2 3" key="1">
    <citation type="journal article" date="2018" name="Front. Plant Sci.">
        <title>Red Clover (Trifolium pratense) and Zigzag Clover (T. medium) - A Picture of Genomic Similarities and Differences.</title>
        <authorList>
            <person name="Dluhosova J."/>
            <person name="Istvanek J."/>
            <person name="Nedelnik J."/>
            <person name="Repkova J."/>
        </authorList>
    </citation>
    <scope>NUCLEOTIDE SEQUENCE [LARGE SCALE GENOMIC DNA]</scope>
    <source>
        <strain evidence="3">cv. 10/8</strain>
        <tissue evidence="2">Leaf</tissue>
    </source>
</reference>
<sequence>VASQVTVSPFGRGYEALDSRTSKLNDIMMKLKNPNIFIIGVYGLGGVGKTTLRVSLAS</sequence>
<comment type="caution">
    <text evidence="2">The sequence shown here is derived from an EMBL/GenBank/DDBJ whole genome shotgun (WGS) entry which is preliminary data.</text>
</comment>
<organism evidence="2 3">
    <name type="scientific">Trifolium medium</name>
    <dbReference type="NCBI Taxonomy" id="97028"/>
    <lineage>
        <taxon>Eukaryota</taxon>
        <taxon>Viridiplantae</taxon>
        <taxon>Streptophyta</taxon>
        <taxon>Embryophyta</taxon>
        <taxon>Tracheophyta</taxon>
        <taxon>Spermatophyta</taxon>
        <taxon>Magnoliopsida</taxon>
        <taxon>eudicotyledons</taxon>
        <taxon>Gunneridae</taxon>
        <taxon>Pentapetalae</taxon>
        <taxon>rosids</taxon>
        <taxon>fabids</taxon>
        <taxon>Fabales</taxon>
        <taxon>Fabaceae</taxon>
        <taxon>Papilionoideae</taxon>
        <taxon>50 kb inversion clade</taxon>
        <taxon>NPAAA clade</taxon>
        <taxon>Hologalegina</taxon>
        <taxon>IRL clade</taxon>
        <taxon>Trifolieae</taxon>
        <taxon>Trifolium</taxon>
    </lineage>
</organism>